<evidence type="ECO:0000313" key="3">
    <source>
        <dbReference type="Proteomes" id="UP000281813"/>
    </source>
</evidence>
<dbReference type="RefSeq" id="WP_121132878.1">
    <property type="nucleotide sequence ID" value="NZ_JBHUFK010000064.1"/>
</dbReference>
<proteinExistence type="predicted"/>
<organism evidence="2 3">
    <name type="scientific">Oceanobacillus bengalensis</name>
    <dbReference type="NCBI Taxonomy" id="1435466"/>
    <lineage>
        <taxon>Bacteria</taxon>
        <taxon>Bacillati</taxon>
        <taxon>Bacillota</taxon>
        <taxon>Bacilli</taxon>
        <taxon>Bacillales</taxon>
        <taxon>Bacillaceae</taxon>
        <taxon>Oceanobacillus</taxon>
    </lineage>
</organism>
<dbReference type="EMBL" id="RBZO01000023">
    <property type="protein sequence ID" value="RKQ14155.1"/>
    <property type="molecule type" value="Genomic_DNA"/>
</dbReference>
<name>A0A494YVI5_9BACI</name>
<protein>
    <submittedName>
        <fullName evidence="2">Uncharacterized protein</fullName>
    </submittedName>
</protein>
<comment type="caution">
    <text evidence="2">The sequence shown here is derived from an EMBL/GenBank/DDBJ whole genome shotgun (WGS) entry which is preliminary data.</text>
</comment>
<feature type="compositionally biased region" description="Polar residues" evidence="1">
    <location>
        <begin position="22"/>
        <end position="34"/>
    </location>
</feature>
<keyword evidence="3" id="KW-1185">Reference proteome</keyword>
<evidence type="ECO:0000256" key="1">
    <source>
        <dbReference type="SAM" id="MobiDB-lite"/>
    </source>
</evidence>
<dbReference type="Pfam" id="PF14179">
    <property type="entry name" value="YppG"/>
    <property type="match status" value="1"/>
</dbReference>
<evidence type="ECO:0000313" key="2">
    <source>
        <dbReference type="EMBL" id="RKQ14155.1"/>
    </source>
</evidence>
<reference evidence="2 3" key="1">
    <citation type="journal article" date="2015" name="Antonie Van Leeuwenhoek">
        <title>Oceanobacillus bengalensis sp. nov., a bacterium isolated from seawater of the Bay of Bengal.</title>
        <authorList>
            <person name="Yongchang O."/>
            <person name="Xiang W."/>
            <person name="Wang G."/>
        </authorList>
    </citation>
    <scope>NUCLEOTIDE SEQUENCE [LARGE SCALE GENOMIC DNA]</scope>
    <source>
        <strain evidence="2 3">MCCC 1K00260</strain>
    </source>
</reference>
<dbReference type="OrthoDB" id="2890507at2"/>
<dbReference type="Proteomes" id="UP000281813">
    <property type="component" value="Unassembled WGS sequence"/>
</dbReference>
<feature type="region of interest" description="Disordered" evidence="1">
    <location>
        <begin position="1"/>
        <end position="34"/>
    </location>
</feature>
<sequence>MFHQKPRRPIPPYAMRPRHRLSQNPRISTRPNLLSSFRTSDGKIDIEKISITGKQIMDVYSQVSPLVSKFIKR</sequence>
<accession>A0A494YVI5</accession>
<dbReference type="AlphaFoldDB" id="A0A494YVI5"/>
<dbReference type="InterPro" id="IPR025555">
    <property type="entry name" value="YppG"/>
</dbReference>
<gene>
    <name evidence="2" type="ORF">D8M05_14080</name>
</gene>